<organism evidence="3">
    <name type="scientific">Vibrio vulnificus</name>
    <dbReference type="NCBI Taxonomy" id="672"/>
    <lineage>
        <taxon>Bacteria</taxon>
        <taxon>Pseudomonadati</taxon>
        <taxon>Pseudomonadota</taxon>
        <taxon>Gammaproteobacteria</taxon>
        <taxon>Vibrionales</taxon>
        <taxon>Vibrionaceae</taxon>
        <taxon>Vibrio</taxon>
    </lineage>
</organism>
<dbReference type="InterPro" id="IPR008638">
    <property type="entry name" value="FhaB/CdiA-like_TPS"/>
</dbReference>
<evidence type="ECO:0000256" key="1">
    <source>
        <dbReference type="SAM" id="SignalP"/>
    </source>
</evidence>
<proteinExistence type="predicted"/>
<feature type="signal peptide" evidence="1">
    <location>
        <begin position="1"/>
        <end position="28"/>
    </location>
</feature>
<sequence length="852" mass="93875">MLMRIIMIRSGISMSIVLSLAMTTSAHAASKQDEHRIELNFGGHSGFLTLKPSVPTPQIQAINPETLGKLETSNSKTWTTISPISTSSDETITTFKGLNANGTKLAIINNPHLNSNLNKPSNLTILINQASSPMIIGDLEVLGKRSDLVLVSPSGITCDSCSFKNVGRVTFVGGTYDTRNKKIKATSYVAIKNRGLTTSSADIVDIIAANIDLSAPINTLDKVSVTRDGSYTIDPKGNKTATQTNVMLIAGDNTVNYIDHDIFVEKGTSNLNSLTIKKPILASGVFIHNNGSIYFPLINREKYEPSISTLSDIKVLAQFSGSPVLSQGHIKISSFSDIVMEDSWVTSESSVHIEAKNIEIKPSPSFKHESIIADNTKLIAANEILNFGLISSNDISIAALDYRNKGGELMAQNDIFIDTQGNMINSHSGLIAGSNIAINSKNTIENGITTPWKCEIPRLFDSPKRGQGNIHILKDKIDLGLGTGLILNSNTYQCSLLKRKYHKKEDRQANILGFSVALNANKIINSNPKMDIFSSLEDYKNRHIRNDNHNPNDDLITISDSSDVSIIAENNLNIKSTEKIINGSSSIEVLNGNLSIISPEIRNERYYVSGNTETIEVPWEPEKPITAECVDLENRIFNLHKIKFLSLRKIIRDLEAFVSLLSFGIPGSDLLKYDPEKMLTELREIEKICNDFLPPWSPKNQEITILKKQQYLTALSPVPRILAGNNLFIQSHNNQPAKLYNEAGNIEVLGHFSGALSELKNLGILLQKSKIESTTTQHYQNYCSRRVFGRCIKRKSKHWTTTSEKLLSLENTDQVPALFYLHQGSLSVRGVNNGIVNSDGIIQTGNITYGKL</sequence>
<dbReference type="NCBIfam" id="TIGR01901">
    <property type="entry name" value="adhes_NPXG"/>
    <property type="match status" value="1"/>
</dbReference>
<comment type="caution">
    <text evidence="3">The sequence shown here is derived from an EMBL/GenBank/DDBJ whole genome shotgun (WGS) entry which is preliminary data.</text>
</comment>
<name>A0A8H9TFX7_VIBVL</name>
<dbReference type="Pfam" id="PF05860">
    <property type="entry name" value="TPS"/>
    <property type="match status" value="1"/>
</dbReference>
<reference evidence="3" key="1">
    <citation type="journal article" date="2018" name="Genome Biol.">
        <title>SKESA: strategic k-mer extension for scrupulous assemblies.</title>
        <authorList>
            <person name="Souvorov A."/>
            <person name="Agarwala R."/>
            <person name="Lipman D.J."/>
        </authorList>
    </citation>
    <scope>NUCLEOTIDE SEQUENCE</scope>
    <source>
        <strain evidence="3">BCW_3452</strain>
    </source>
</reference>
<dbReference type="Proteomes" id="UP000863257">
    <property type="component" value="Unassembled WGS sequence"/>
</dbReference>
<dbReference type="SUPFAM" id="SSF51126">
    <property type="entry name" value="Pectin lyase-like"/>
    <property type="match status" value="1"/>
</dbReference>
<accession>A0A8H9TFX7</accession>
<dbReference type="EMBL" id="DACRBY010000018">
    <property type="protein sequence ID" value="HAS8541104.1"/>
    <property type="molecule type" value="Genomic_DNA"/>
</dbReference>
<evidence type="ECO:0000313" key="3">
    <source>
        <dbReference type="EMBL" id="HAS8541104.1"/>
    </source>
</evidence>
<feature type="chain" id="PRO_5034576480" evidence="1">
    <location>
        <begin position="29"/>
        <end position="852"/>
    </location>
</feature>
<protein>
    <submittedName>
        <fullName evidence="3">Filamentous hemagglutinin N-terminal domain-containing protein</fullName>
    </submittedName>
</protein>
<dbReference type="InterPro" id="IPR011050">
    <property type="entry name" value="Pectin_lyase_fold/virulence"/>
</dbReference>
<keyword evidence="1" id="KW-0732">Signal</keyword>
<gene>
    <name evidence="3" type="ORF">I7730_15090</name>
</gene>
<evidence type="ECO:0000259" key="2">
    <source>
        <dbReference type="Pfam" id="PF05860"/>
    </source>
</evidence>
<feature type="domain" description="Filamentous haemagglutinin FhaB/tRNA nuclease CdiA-like TPS" evidence="2">
    <location>
        <begin position="114"/>
        <end position="275"/>
    </location>
</feature>
<reference evidence="3" key="2">
    <citation type="submission" date="2019-01" db="EMBL/GenBank/DDBJ databases">
        <authorList>
            <consortium name="NCBI Pathogen Detection Project"/>
        </authorList>
    </citation>
    <scope>NUCLEOTIDE SEQUENCE</scope>
    <source>
        <strain evidence="3">BCW_3452</strain>
    </source>
</reference>
<dbReference type="Gene3D" id="2.160.20.10">
    <property type="entry name" value="Single-stranded right-handed beta-helix, Pectin lyase-like"/>
    <property type="match status" value="1"/>
</dbReference>
<dbReference type="InterPro" id="IPR012334">
    <property type="entry name" value="Pectin_lyas_fold"/>
</dbReference>
<dbReference type="AlphaFoldDB" id="A0A8H9TFX7"/>